<dbReference type="OrthoDB" id="9776544at2"/>
<evidence type="ECO:0000313" key="1">
    <source>
        <dbReference type="EMBL" id="AVZ76072.1"/>
    </source>
</evidence>
<gene>
    <name evidence="1" type="ORF">SLUN_31550</name>
</gene>
<sequence length="95" mass="10570">MLVRGFEDKDWRELPVVGSTAGRGLGVLDMARAIRGDEAHRTTGELARHVLEMMTAITTSAEMYETVQLEPAFVTVRPLPLDWNPTAPTEGCSRW</sequence>
<dbReference type="GeneID" id="55659790"/>
<dbReference type="Proteomes" id="UP000244201">
    <property type="component" value="Chromosome"/>
</dbReference>
<organism evidence="1 2">
    <name type="scientific">Streptomyces lunaelactis</name>
    <dbReference type="NCBI Taxonomy" id="1535768"/>
    <lineage>
        <taxon>Bacteria</taxon>
        <taxon>Bacillati</taxon>
        <taxon>Actinomycetota</taxon>
        <taxon>Actinomycetes</taxon>
        <taxon>Kitasatosporales</taxon>
        <taxon>Streptomycetaceae</taxon>
        <taxon>Streptomyces</taxon>
    </lineage>
</organism>
<accession>A0A2R4TAB8</accession>
<dbReference type="EMBL" id="CP026304">
    <property type="protein sequence ID" value="AVZ76072.1"/>
    <property type="molecule type" value="Genomic_DNA"/>
</dbReference>
<name>A0A2R4TAB8_9ACTN</name>
<protein>
    <submittedName>
        <fullName evidence="1">Uncharacterized protein</fullName>
    </submittedName>
</protein>
<dbReference type="Gene3D" id="3.30.360.10">
    <property type="entry name" value="Dihydrodipicolinate Reductase, domain 2"/>
    <property type="match status" value="1"/>
</dbReference>
<evidence type="ECO:0000313" key="2">
    <source>
        <dbReference type="Proteomes" id="UP000244201"/>
    </source>
</evidence>
<reference evidence="1 2" key="1">
    <citation type="submission" date="2018-01" db="EMBL/GenBank/DDBJ databases">
        <title>Complete genome sequence of Streptomyces lunaelactis MM109T, a Ferroverdin A producer isolated from cave moonmilk deposits.</title>
        <authorList>
            <person name="Naome A."/>
            <person name="Martinet L."/>
            <person name="Maciejewska M."/>
            <person name="Anderssen S."/>
            <person name="Adam D."/>
            <person name="Tenconi E."/>
            <person name="Deflandre B."/>
            <person name="Arguelles-Arias A."/>
            <person name="Calusinska M."/>
            <person name="Copieters W."/>
            <person name="Karim L."/>
            <person name="Hanikenne M."/>
            <person name="Baurain D."/>
            <person name="van Wezel G."/>
            <person name="Smargiasso N."/>
            <person name="de Pauw E."/>
            <person name="Delfosse P."/>
            <person name="Rigali S."/>
        </authorList>
    </citation>
    <scope>NUCLEOTIDE SEQUENCE [LARGE SCALE GENOMIC DNA]</scope>
    <source>
        <strain evidence="1 2">MM109</strain>
    </source>
</reference>
<keyword evidence="2" id="KW-1185">Reference proteome</keyword>
<dbReference type="AlphaFoldDB" id="A0A2R4TAB8"/>
<proteinExistence type="predicted"/>
<dbReference type="RefSeq" id="WP_108153361.1">
    <property type="nucleotide sequence ID" value="NZ_CP026304.1"/>
</dbReference>
<dbReference type="KEGG" id="slk:SLUN_31550"/>